<keyword evidence="3" id="KW-1185">Reference proteome</keyword>
<gene>
    <name evidence="2" type="ORF">EVAR_44265_1</name>
</gene>
<accession>A0A4C1XD16</accession>
<proteinExistence type="predicted"/>
<reference evidence="2 3" key="1">
    <citation type="journal article" date="2019" name="Commun. Biol.">
        <title>The bagworm genome reveals a unique fibroin gene that provides high tensile strength.</title>
        <authorList>
            <person name="Kono N."/>
            <person name="Nakamura H."/>
            <person name="Ohtoshi R."/>
            <person name="Tomita M."/>
            <person name="Numata K."/>
            <person name="Arakawa K."/>
        </authorList>
    </citation>
    <scope>NUCLEOTIDE SEQUENCE [LARGE SCALE GENOMIC DNA]</scope>
</reference>
<dbReference type="EMBL" id="BGZK01000777">
    <property type="protein sequence ID" value="GBP60055.1"/>
    <property type="molecule type" value="Genomic_DNA"/>
</dbReference>
<feature type="compositionally biased region" description="Basic and acidic residues" evidence="1">
    <location>
        <begin position="62"/>
        <end position="73"/>
    </location>
</feature>
<evidence type="ECO:0000256" key="1">
    <source>
        <dbReference type="SAM" id="MobiDB-lite"/>
    </source>
</evidence>
<evidence type="ECO:0000313" key="2">
    <source>
        <dbReference type="EMBL" id="GBP60055.1"/>
    </source>
</evidence>
<organism evidence="2 3">
    <name type="scientific">Eumeta variegata</name>
    <name type="common">Bagworm moth</name>
    <name type="synonym">Eumeta japonica</name>
    <dbReference type="NCBI Taxonomy" id="151549"/>
    <lineage>
        <taxon>Eukaryota</taxon>
        <taxon>Metazoa</taxon>
        <taxon>Ecdysozoa</taxon>
        <taxon>Arthropoda</taxon>
        <taxon>Hexapoda</taxon>
        <taxon>Insecta</taxon>
        <taxon>Pterygota</taxon>
        <taxon>Neoptera</taxon>
        <taxon>Endopterygota</taxon>
        <taxon>Lepidoptera</taxon>
        <taxon>Glossata</taxon>
        <taxon>Ditrysia</taxon>
        <taxon>Tineoidea</taxon>
        <taxon>Psychidae</taxon>
        <taxon>Oiketicinae</taxon>
        <taxon>Eumeta</taxon>
    </lineage>
</organism>
<evidence type="ECO:0000313" key="3">
    <source>
        <dbReference type="Proteomes" id="UP000299102"/>
    </source>
</evidence>
<sequence>MTQTTSPRGSRGGGGGRPRASHSRGADKRTPRVSGRPVRALPSHDTAPLGKYRKNHILINENARRSTEQDLERQNNVTDNRCGGAQRSVCVPVYSLYGSRPTFTRR</sequence>
<dbReference type="Proteomes" id="UP000299102">
    <property type="component" value="Unassembled WGS sequence"/>
</dbReference>
<comment type="caution">
    <text evidence="2">The sequence shown here is derived from an EMBL/GenBank/DDBJ whole genome shotgun (WGS) entry which is preliminary data.</text>
</comment>
<feature type="region of interest" description="Disordered" evidence="1">
    <location>
        <begin position="1"/>
        <end position="79"/>
    </location>
</feature>
<protein>
    <submittedName>
        <fullName evidence="2">Uncharacterized protein</fullName>
    </submittedName>
</protein>
<dbReference type="AlphaFoldDB" id="A0A4C1XD16"/>
<name>A0A4C1XD16_EUMVA</name>